<dbReference type="InterPro" id="IPR019734">
    <property type="entry name" value="TPR_rpt"/>
</dbReference>
<keyword evidence="2 8" id="KW-0808">Transferase</keyword>
<protein>
    <recommendedName>
        <fullName evidence="8">Polyamine aminopropyltransferase</fullName>
    </recommendedName>
    <alternativeName>
        <fullName evidence="8">Putrescine aminopropyltransferase</fullName>
        <shortName evidence="8">PAPT</shortName>
    </alternativeName>
    <alternativeName>
        <fullName evidence="8">Spermidine synthase</fullName>
        <shortName evidence="8">SPDS</shortName>
        <shortName evidence="8">SPDSY</shortName>
        <ecNumber evidence="8">2.5.1.16</ecNumber>
    </alternativeName>
</protein>
<dbReference type="EMBL" id="AP021879">
    <property type="protein sequence ID" value="BBO89522.1"/>
    <property type="molecule type" value="Genomic_DNA"/>
</dbReference>
<accession>A0A5K8AA83</accession>
<evidence type="ECO:0000313" key="13">
    <source>
        <dbReference type="Proteomes" id="UP000422108"/>
    </source>
</evidence>
<evidence type="ECO:0000256" key="6">
    <source>
        <dbReference type="ARBA" id="ARBA00023115"/>
    </source>
</evidence>
<dbReference type="GO" id="GO:0004766">
    <property type="term" value="F:spermidine synthase activity"/>
    <property type="evidence" value="ECO:0007669"/>
    <property type="project" value="UniProtKB-UniRule"/>
</dbReference>
<evidence type="ECO:0000256" key="8">
    <source>
        <dbReference type="HAMAP-Rule" id="MF_00198"/>
    </source>
</evidence>
<dbReference type="PANTHER" id="PTHR43317">
    <property type="entry name" value="THERMOSPERMINE SYNTHASE ACAULIS5"/>
    <property type="match status" value="1"/>
</dbReference>
<evidence type="ECO:0000256" key="5">
    <source>
        <dbReference type="ARBA" id="ARBA00023066"/>
    </source>
</evidence>
<reference evidence="12 13" key="1">
    <citation type="submission" date="2019-11" db="EMBL/GenBank/DDBJ databases">
        <title>Comparative genomics of hydrocarbon-degrading Desulfosarcina strains.</title>
        <authorList>
            <person name="Watanabe M."/>
            <person name="Kojima H."/>
            <person name="Fukui M."/>
        </authorList>
    </citation>
    <scope>NUCLEOTIDE SEQUENCE [LARGE SCALE GENOMIC DNA]</scope>
    <source>
        <strain evidence="13">oXyS1</strain>
    </source>
</reference>
<sequence length="1062" mass="116359">MLSAFVAGCFFLSGAAGLVYEVIWVRLIDKIIGSAPFAVATVLSVFMAGLALGSYLSGRIVDRFARRGTLLALYGGMEISIGLCAMLVPLLIQAVQPIYQSIYDRLLNHFWCYPLAAFIGCVFILIVPTALMGATLPVLCRFYVMRLDHIGARTGWLYGLNTIGAALGVILCGFVLIKSLGVFMSLLLFAGINGVIGLSCILCSRFLSVDSASPEPLRQKKAAKTDAPQSDHTHDGPIHWGVLIFAASGFCAMAYEVLWTRLLGLIAGPTTYCFSLVVATFIIGLAAGSILFGRLADRTRHALGWLAGTQMAAAMTALAVSQLLGNGQFFFAKLIHTYHGQFSHLVLMQSLVLFAVLLSPTLFLGAAFPLVNRLYVQSIDDMGRRLGTAYALNTVGALAGSFVAGFVLVPWVGKMNGLRLVILLQFCLSGLLLLYLTAVKYRRGRYRLAIVGLIGIGCMLIGLFPNWRTDLLSRGWYRDFDALGSELDRVGWGEALMQGSRRIADHRQGLDVVFQGEGANGFTTVERETTSLGTVEFALFNSGKADASSHGDRSTQTLSAHIPMLFHADAQKVMLLGLASGMTAGEILLYPVKQLDVLEINEAVASACRNYFQPWNNDCLENPRTRLMIQDGRNHLALTGQRYDVIISEPSNPWMAGLANLYSLDFFQLVRQRLTADGLFAQWIQAYEMDKETFSLLGRTFTAVFPNSSLIKVGPVDYLMLGFNNDHGRLNWDVAQRNAVYAKKSRLVTFSGIDFLVHLIMTEDLSRLFGKGRLHTDDHPYLEFSAPRTLYQGSGDVERMIGDQRWLSADTQRLLHSHNDFTTLMDLVEFAASANVPMFNVLPWPQLENGQQLRYREIVDGYCRRVLVPSYGIFNCPDLKAACAGIQATAIQKKITADDHATAIDHYNLALAQIAGGENTLAADSLHTAIRLDPDNEPALTALGLLLAETGSFDESAQLLSNAIGLAPQKAAPYKYLGMVELRRSAPERAVINLSTALALAPDDDVILSELGTAYLMQGNNEKAVTYLTKALDKNPHDDQSRYYLKLAKRNLEAGKEISHAE</sequence>
<feature type="domain" description="PABS" evidence="11">
    <location>
        <begin position="474"/>
        <end position="737"/>
    </location>
</feature>
<dbReference type="UniPathway" id="UPA00248">
    <property type="reaction ID" value="UER00314"/>
</dbReference>
<dbReference type="Pfam" id="PF13432">
    <property type="entry name" value="TPR_16"/>
    <property type="match status" value="1"/>
</dbReference>
<comment type="caution">
    <text evidence="8 10">Lacks conserved residue(s) required for the propagation of feature annotation.</text>
</comment>
<evidence type="ECO:0000259" key="11">
    <source>
        <dbReference type="PROSITE" id="PS51006"/>
    </source>
</evidence>
<organism evidence="12 13">
    <name type="scientific">Desulfosarcina ovata subsp. ovata</name>
    <dbReference type="NCBI Taxonomy" id="2752305"/>
    <lineage>
        <taxon>Bacteria</taxon>
        <taxon>Pseudomonadati</taxon>
        <taxon>Thermodesulfobacteriota</taxon>
        <taxon>Desulfobacteria</taxon>
        <taxon>Desulfobacterales</taxon>
        <taxon>Desulfosarcinaceae</taxon>
        <taxon>Desulfosarcina</taxon>
    </lineage>
</organism>
<evidence type="ECO:0000313" key="12">
    <source>
        <dbReference type="EMBL" id="BBO89522.1"/>
    </source>
</evidence>
<feature type="transmembrane region" description="Helical" evidence="8">
    <location>
        <begin position="156"/>
        <end position="177"/>
    </location>
</feature>
<evidence type="ECO:0000256" key="4">
    <source>
        <dbReference type="ARBA" id="ARBA00022989"/>
    </source>
</evidence>
<dbReference type="PROSITE" id="PS51006">
    <property type="entry name" value="PABS_2"/>
    <property type="match status" value="1"/>
</dbReference>
<dbReference type="SUPFAM" id="SSF48452">
    <property type="entry name" value="TPR-like"/>
    <property type="match status" value="1"/>
</dbReference>
<feature type="transmembrane region" description="Helical" evidence="8">
    <location>
        <begin position="418"/>
        <end position="436"/>
    </location>
</feature>
<comment type="similarity">
    <text evidence="1 8">Belongs to the spermidine/spermine synthase family.</text>
</comment>
<evidence type="ECO:0000256" key="10">
    <source>
        <dbReference type="PROSITE-ProRule" id="PRU00354"/>
    </source>
</evidence>
<dbReference type="Gene3D" id="1.20.1250.20">
    <property type="entry name" value="MFS general substrate transporter like domains"/>
    <property type="match status" value="1"/>
</dbReference>
<feature type="transmembrane region" description="Helical" evidence="8">
    <location>
        <begin position="303"/>
        <end position="325"/>
    </location>
</feature>
<dbReference type="InterPro" id="IPR030374">
    <property type="entry name" value="PABS"/>
</dbReference>
<dbReference type="PANTHER" id="PTHR43317:SF1">
    <property type="entry name" value="THERMOSPERMINE SYNTHASE ACAULIS5"/>
    <property type="match status" value="1"/>
</dbReference>
<evidence type="ECO:0000256" key="2">
    <source>
        <dbReference type="ARBA" id="ARBA00022679"/>
    </source>
</evidence>
<feature type="transmembrane region" description="Helical" evidence="8">
    <location>
        <begin position="448"/>
        <end position="467"/>
    </location>
</feature>
<dbReference type="Gene3D" id="1.25.40.10">
    <property type="entry name" value="Tetratricopeptide repeat domain"/>
    <property type="match status" value="1"/>
</dbReference>
<dbReference type="InterPro" id="IPR011701">
    <property type="entry name" value="MFS"/>
</dbReference>
<feature type="transmembrane region" description="Helical" evidence="8">
    <location>
        <begin position="265"/>
        <end position="291"/>
    </location>
</feature>
<dbReference type="SUPFAM" id="SSF103473">
    <property type="entry name" value="MFS general substrate transporter"/>
    <property type="match status" value="1"/>
</dbReference>
<evidence type="ECO:0000256" key="1">
    <source>
        <dbReference type="ARBA" id="ARBA00007867"/>
    </source>
</evidence>
<dbReference type="Proteomes" id="UP000422108">
    <property type="component" value="Chromosome"/>
</dbReference>
<keyword evidence="7 8" id="KW-0472">Membrane</keyword>
<keyword evidence="3 8" id="KW-0812">Transmembrane</keyword>
<feature type="transmembrane region" description="Helical" evidence="8">
    <location>
        <begin position="238"/>
        <end position="259"/>
    </location>
</feature>
<dbReference type="SMART" id="SM00028">
    <property type="entry name" value="TPR"/>
    <property type="match status" value="4"/>
</dbReference>
<dbReference type="AlphaFoldDB" id="A0A5K8AA83"/>
<dbReference type="InterPro" id="IPR029063">
    <property type="entry name" value="SAM-dependent_MTases_sf"/>
</dbReference>
<dbReference type="Pfam" id="PF01564">
    <property type="entry name" value="Spermine_synth"/>
    <property type="match status" value="1"/>
</dbReference>
<dbReference type="InterPro" id="IPR036259">
    <property type="entry name" value="MFS_trans_sf"/>
</dbReference>
<feature type="transmembrane region" description="Helical" evidence="8">
    <location>
        <begin position="70"/>
        <end position="95"/>
    </location>
</feature>
<dbReference type="Pfam" id="PF07690">
    <property type="entry name" value="MFS_1"/>
    <property type="match status" value="1"/>
</dbReference>
<dbReference type="GO" id="GO:0022857">
    <property type="term" value="F:transmembrane transporter activity"/>
    <property type="evidence" value="ECO:0007669"/>
    <property type="project" value="InterPro"/>
</dbReference>
<dbReference type="InterPro" id="IPR011990">
    <property type="entry name" value="TPR-like_helical_dom_sf"/>
</dbReference>
<evidence type="ECO:0000256" key="3">
    <source>
        <dbReference type="ARBA" id="ARBA00022692"/>
    </source>
</evidence>
<comment type="catalytic activity">
    <reaction evidence="8">
        <text>S-adenosyl 3-(methylsulfanyl)propylamine + putrescine = S-methyl-5'-thioadenosine + spermidine + H(+)</text>
        <dbReference type="Rhea" id="RHEA:12721"/>
        <dbReference type="ChEBI" id="CHEBI:15378"/>
        <dbReference type="ChEBI" id="CHEBI:17509"/>
        <dbReference type="ChEBI" id="CHEBI:57443"/>
        <dbReference type="ChEBI" id="CHEBI:57834"/>
        <dbReference type="ChEBI" id="CHEBI:326268"/>
        <dbReference type="EC" id="2.5.1.16"/>
    </reaction>
</comment>
<keyword evidence="5 8" id="KW-0745">Spermidine biosynthesis</keyword>
<comment type="pathway">
    <text evidence="8">Amine and polyamine biosynthesis; spermidine biosynthesis; spermidine from putrescine: step 1/1.</text>
</comment>
<dbReference type="SUPFAM" id="SSF53335">
    <property type="entry name" value="S-adenosyl-L-methionine-dependent methyltransferases"/>
    <property type="match status" value="1"/>
</dbReference>
<keyword evidence="6 8" id="KW-0620">Polyamine biosynthesis</keyword>
<name>A0A5K8AA83_9BACT</name>
<proteinExistence type="inferred from homology"/>
<feature type="transmembrane region" description="Helical" evidence="8">
    <location>
        <begin position="33"/>
        <end position="58"/>
    </location>
</feature>
<comment type="subcellular location">
    <subcellularLocation>
        <location evidence="8">Cell membrane</location>
        <topology evidence="8">Multi-pass membrane protein</topology>
    </subcellularLocation>
</comment>
<dbReference type="NCBIfam" id="NF037959">
    <property type="entry name" value="MFS_SpdSyn"/>
    <property type="match status" value="2"/>
</dbReference>
<comment type="subunit">
    <text evidence="8">Homodimer or homotetramer.</text>
</comment>
<comment type="function">
    <text evidence="8">Catalyzes the irreversible transfer of a propylamine group from the amino donor S-adenosylmethioninamine (decarboxy-AdoMet) to putrescine (1,4-diaminobutane) to yield spermidine.</text>
</comment>
<feature type="binding site" evidence="8">
    <location>
        <begin position="631"/>
        <end position="632"/>
    </location>
    <ligand>
        <name>S-methyl-5'-thioadenosine</name>
        <dbReference type="ChEBI" id="CHEBI:17509"/>
    </ligand>
</feature>
<evidence type="ECO:0000256" key="9">
    <source>
        <dbReference type="PROSITE-ProRule" id="PRU00339"/>
    </source>
</evidence>
<feature type="transmembrane region" description="Helical" evidence="8">
    <location>
        <begin position="183"/>
        <end position="203"/>
    </location>
</feature>
<evidence type="ECO:0000256" key="7">
    <source>
        <dbReference type="ARBA" id="ARBA00023136"/>
    </source>
</evidence>
<keyword evidence="4 8" id="KW-1133">Transmembrane helix</keyword>
<feature type="transmembrane region" description="Helical" evidence="8">
    <location>
        <begin position="345"/>
        <end position="368"/>
    </location>
</feature>
<feature type="transmembrane region" description="Helical" evidence="8">
    <location>
        <begin position="115"/>
        <end position="144"/>
    </location>
</feature>
<dbReference type="EC" id="2.5.1.16" evidence="8"/>
<dbReference type="GO" id="GO:0005886">
    <property type="term" value="C:plasma membrane"/>
    <property type="evidence" value="ECO:0007669"/>
    <property type="project" value="UniProtKB-SubCell"/>
</dbReference>
<feature type="repeat" description="TPR" evidence="9">
    <location>
        <begin position="937"/>
        <end position="970"/>
    </location>
</feature>
<dbReference type="PROSITE" id="PS50005">
    <property type="entry name" value="TPR"/>
    <property type="match status" value="2"/>
</dbReference>
<dbReference type="Gene3D" id="3.40.50.150">
    <property type="entry name" value="Vaccinia Virus protein VP39"/>
    <property type="match status" value="1"/>
</dbReference>
<dbReference type="InterPro" id="IPR001045">
    <property type="entry name" value="Spermi_synthase"/>
</dbReference>
<dbReference type="GO" id="GO:0008295">
    <property type="term" value="P:spermidine biosynthetic process"/>
    <property type="evidence" value="ECO:0007669"/>
    <property type="project" value="UniProtKB-UniRule"/>
</dbReference>
<dbReference type="CDD" id="cd06174">
    <property type="entry name" value="MFS"/>
    <property type="match status" value="1"/>
</dbReference>
<keyword evidence="8" id="KW-1003">Cell membrane</keyword>
<feature type="transmembrane region" description="Helical" evidence="8">
    <location>
        <begin position="389"/>
        <end position="412"/>
    </location>
</feature>
<dbReference type="Pfam" id="PF14559">
    <property type="entry name" value="TPR_19"/>
    <property type="match status" value="1"/>
</dbReference>
<keyword evidence="9" id="KW-0802">TPR repeat</keyword>
<dbReference type="GO" id="GO:0010487">
    <property type="term" value="F:thermospermine synthase activity"/>
    <property type="evidence" value="ECO:0007669"/>
    <property type="project" value="UniProtKB-ARBA"/>
</dbReference>
<feature type="binding site" evidence="8">
    <location>
        <position position="599"/>
    </location>
    <ligand>
        <name>S-methyl-5'-thioadenosine</name>
        <dbReference type="ChEBI" id="CHEBI:17509"/>
    </ligand>
</feature>
<gene>
    <name evidence="8" type="primary">speE</name>
    <name evidence="12" type="ORF">DSCOOX_27020</name>
</gene>
<dbReference type="HAMAP" id="MF_00198">
    <property type="entry name" value="Spermidine_synth"/>
    <property type="match status" value="1"/>
</dbReference>
<keyword evidence="13" id="KW-1185">Reference proteome</keyword>
<comment type="caution">
    <text evidence="8">Lacks the conserved Asp active site.</text>
</comment>
<feature type="repeat" description="TPR" evidence="9">
    <location>
        <begin position="1005"/>
        <end position="1038"/>
    </location>
</feature>